<keyword evidence="1" id="KW-0732">Signal</keyword>
<sequence>MKKFFLILILTSAFNFKAQDTVNYNEVSQDLLQNIMDNKSYEKQVKILEESTLEDLVSQLKTDNQKIAFWVNVYNSFIQISLTENPKEYEDRGAYFKKPRVKIAGETLSFDEIEHDILRRSRIKLSWGYLRKYFRPKYERKLRVKNIDWRIHFALNCGAKSCPPVAVFTPEDLDTEFDFMTTEYLKEQTTYDKETRTATSVSLFSWFRADFGGLCGARQILADYNITPEKPKKLKFSNYDWTLSLGNFRKIPK</sequence>
<evidence type="ECO:0000313" key="4">
    <source>
        <dbReference type="Proteomes" id="UP000307140"/>
    </source>
</evidence>
<feature type="chain" id="PRO_5024391089" evidence="1">
    <location>
        <begin position="19"/>
        <end position="253"/>
    </location>
</feature>
<dbReference type="Pfam" id="PF04784">
    <property type="entry name" value="DUF547"/>
    <property type="match status" value="1"/>
</dbReference>
<reference evidence="3 4" key="1">
    <citation type="submission" date="2019-05" db="EMBL/GenBank/DDBJ databases">
        <title>Polaribacter aestuariivivens sp. nov., isolated from a tidal flat.</title>
        <authorList>
            <person name="Yoon J.-H."/>
        </authorList>
    </citation>
    <scope>NUCLEOTIDE SEQUENCE [LARGE SCALE GENOMIC DNA]</scope>
    <source>
        <strain evidence="3 4">DBTF-3</strain>
    </source>
</reference>
<evidence type="ECO:0000259" key="2">
    <source>
        <dbReference type="Pfam" id="PF04784"/>
    </source>
</evidence>
<accession>A0A5S3N579</accession>
<name>A0A5S3N579_9FLAO</name>
<comment type="caution">
    <text evidence="3">The sequence shown here is derived from an EMBL/GenBank/DDBJ whole genome shotgun (WGS) entry which is preliminary data.</text>
</comment>
<protein>
    <submittedName>
        <fullName evidence="3">DUF547 domain-containing protein</fullName>
    </submittedName>
</protein>
<gene>
    <name evidence="3" type="ORF">FDT66_06475</name>
</gene>
<dbReference type="InterPro" id="IPR006869">
    <property type="entry name" value="DUF547"/>
</dbReference>
<evidence type="ECO:0000256" key="1">
    <source>
        <dbReference type="SAM" id="SignalP"/>
    </source>
</evidence>
<evidence type="ECO:0000313" key="3">
    <source>
        <dbReference type="EMBL" id="TMM30403.1"/>
    </source>
</evidence>
<organism evidence="3 4">
    <name type="scientific">Polaribacter aestuariivivens</name>
    <dbReference type="NCBI Taxonomy" id="2304626"/>
    <lineage>
        <taxon>Bacteria</taxon>
        <taxon>Pseudomonadati</taxon>
        <taxon>Bacteroidota</taxon>
        <taxon>Flavobacteriia</taxon>
        <taxon>Flavobacteriales</taxon>
        <taxon>Flavobacteriaceae</taxon>
    </lineage>
</organism>
<dbReference type="RefSeq" id="WP_138535355.1">
    <property type="nucleotide sequence ID" value="NZ_VANR01000003.1"/>
</dbReference>
<proteinExistence type="predicted"/>
<dbReference type="Proteomes" id="UP000307140">
    <property type="component" value="Unassembled WGS sequence"/>
</dbReference>
<dbReference type="OrthoDB" id="526867at2"/>
<dbReference type="AlphaFoldDB" id="A0A5S3N579"/>
<feature type="signal peptide" evidence="1">
    <location>
        <begin position="1"/>
        <end position="18"/>
    </location>
</feature>
<dbReference type="EMBL" id="VANR01000003">
    <property type="protein sequence ID" value="TMM30403.1"/>
    <property type="molecule type" value="Genomic_DNA"/>
</dbReference>
<feature type="domain" description="DUF547" evidence="2">
    <location>
        <begin position="59"/>
        <end position="185"/>
    </location>
</feature>
<dbReference type="PANTHER" id="PTHR46361:SF3">
    <property type="entry name" value="ELECTRON CARRIER_ PROTEIN DISULFIDE OXIDOREDUCTASE"/>
    <property type="match status" value="1"/>
</dbReference>
<keyword evidence="4" id="KW-1185">Reference proteome</keyword>
<dbReference type="PANTHER" id="PTHR46361">
    <property type="entry name" value="ELECTRON CARRIER/ PROTEIN DISULFIDE OXIDOREDUCTASE"/>
    <property type="match status" value="1"/>
</dbReference>